<evidence type="ECO:0000313" key="6">
    <source>
        <dbReference type="EMBL" id="GAV19306.1"/>
    </source>
</evidence>
<dbReference type="InterPro" id="IPR014015">
    <property type="entry name" value="Helicase_SF3_DNA-vir"/>
</dbReference>
<keyword evidence="7" id="KW-1185">Reference proteome</keyword>
<keyword evidence="4" id="KW-0067">ATP-binding</keyword>
<dbReference type="NCBIfam" id="TIGR01613">
    <property type="entry name" value="primase_Cterm"/>
    <property type="match status" value="1"/>
</dbReference>
<evidence type="ECO:0000256" key="4">
    <source>
        <dbReference type="ARBA" id="ARBA00022840"/>
    </source>
</evidence>
<dbReference type="Pfam" id="PF08706">
    <property type="entry name" value="D5_N"/>
    <property type="match status" value="1"/>
</dbReference>
<dbReference type="InterPro" id="IPR014818">
    <property type="entry name" value="Phage/plasmid_primase_P4_C"/>
</dbReference>
<keyword evidence="3" id="KW-0347">Helicase</keyword>
<dbReference type="EMBL" id="BDFD01000001">
    <property type="protein sequence ID" value="GAV19306.1"/>
    <property type="molecule type" value="Genomic_DNA"/>
</dbReference>
<evidence type="ECO:0000256" key="2">
    <source>
        <dbReference type="ARBA" id="ARBA00022801"/>
    </source>
</evidence>
<dbReference type="InterPro" id="IPR051620">
    <property type="entry name" value="ORF904-like_C"/>
</dbReference>
<evidence type="ECO:0000256" key="1">
    <source>
        <dbReference type="ARBA" id="ARBA00022741"/>
    </source>
</evidence>
<dbReference type="PANTHER" id="PTHR35372">
    <property type="entry name" value="ATP BINDING PROTEIN-RELATED"/>
    <property type="match status" value="1"/>
</dbReference>
<dbReference type="Gene3D" id="3.40.50.300">
    <property type="entry name" value="P-loop containing nucleotide triphosphate hydrolases"/>
    <property type="match status" value="1"/>
</dbReference>
<reference evidence="6 7" key="1">
    <citation type="journal article" date="2017" name="Arch. Microbiol.">
        <title>Mariprofundus micogutta sp. nov., a novel iron-oxidizing zetaproteobacterium isolated from a deep-sea hydrothermal field at the Bayonnaise knoll of the Izu-Ogasawara arc, and a description of Mariprofundales ord. nov. and Zetaproteobacteria classis nov.</title>
        <authorList>
            <person name="Makita H."/>
            <person name="Tanaka E."/>
            <person name="Mitsunobu S."/>
            <person name="Miyazaki M."/>
            <person name="Nunoura T."/>
            <person name="Uematsu K."/>
            <person name="Takaki Y."/>
            <person name="Nishi S."/>
            <person name="Shimamura S."/>
            <person name="Takai K."/>
        </authorList>
    </citation>
    <scope>NUCLEOTIDE SEQUENCE [LARGE SCALE GENOMIC DNA]</scope>
    <source>
        <strain evidence="6 7">ET2</strain>
    </source>
</reference>
<dbReference type="Pfam" id="PF19263">
    <property type="entry name" value="DUF5906"/>
    <property type="match status" value="1"/>
</dbReference>
<evidence type="ECO:0000259" key="5">
    <source>
        <dbReference type="PROSITE" id="PS51206"/>
    </source>
</evidence>
<dbReference type="PANTHER" id="PTHR35372:SF2">
    <property type="entry name" value="SF3 HELICASE DOMAIN-CONTAINING PROTEIN"/>
    <property type="match status" value="1"/>
</dbReference>
<protein>
    <recommendedName>
        <fullName evidence="5">SF3 helicase domain-containing protein</fullName>
    </recommendedName>
</protein>
<evidence type="ECO:0000256" key="3">
    <source>
        <dbReference type="ARBA" id="ARBA00022806"/>
    </source>
</evidence>
<sequence length="465" mass="52758">MEQNKNKRGRPKGSTNKKKAASLELQFVEKLRKTKDTYFSTYSDIFKWVDTHYAHVPFEQIEAEAAKWLARTEPDKATPNKATACGKLAMQMCDLLPVPKTDTIIIPVGNGYIHYDEDNNTFELKEHDPQYGLQYVLACDYDPTATNQEWVNFLDRVVPDFGVQDFLQEFIGYTLMPDNRYQCGLWLTGNGANGKGVFAKVVEQLHSATAAINLDSIGQYDMEGIIGSSLVIADEVGRHINNEQTVKKLVSGEPMQVNRKYLKVIKAFRNTAKIIALSNHTPKGGDQTDGFWRRWFLVPFEHKVPVSERIPNYEYIITQKGGLSGLLNWSLEGLQRLLERGHFDPPQVIREQLEQARISADSVLGWTSECVVERSDHCDADRQTSYAEYKEWCSANGLKSVGMPTFRTRLDELVGVLSEKRRQTRDGKRPYCINLTIGERVSTGVLYPCGRTQNQAEQEADNVPF</sequence>
<dbReference type="OrthoDB" id="9097989at2"/>
<feature type="domain" description="SF3 helicase" evidence="5">
    <location>
        <begin position="162"/>
        <end position="313"/>
    </location>
</feature>
<dbReference type="Proteomes" id="UP000231632">
    <property type="component" value="Unassembled WGS sequence"/>
</dbReference>
<proteinExistence type="predicted"/>
<dbReference type="InterPro" id="IPR004968">
    <property type="entry name" value="DNA_primase/NTPase_C"/>
</dbReference>
<dbReference type="InterPro" id="IPR006500">
    <property type="entry name" value="Helicase_put_C_phage/plasmid"/>
</dbReference>
<dbReference type="InterPro" id="IPR045455">
    <property type="entry name" value="NrS-1_pol-like_helicase"/>
</dbReference>
<dbReference type="AlphaFoldDB" id="A0A1L8CK69"/>
<dbReference type="InterPro" id="IPR027417">
    <property type="entry name" value="P-loop_NTPase"/>
</dbReference>
<keyword evidence="2" id="KW-0378">Hydrolase</keyword>
<dbReference type="STRING" id="1921010.MMIC_P0240"/>
<accession>A0A1L8CK69</accession>
<dbReference type="RefSeq" id="WP_072658484.1">
    <property type="nucleotide sequence ID" value="NZ_BDFD01000001.1"/>
</dbReference>
<comment type="caution">
    <text evidence="6">The sequence shown here is derived from an EMBL/GenBank/DDBJ whole genome shotgun (WGS) entry which is preliminary data.</text>
</comment>
<name>A0A1L8CK69_9PROT</name>
<organism evidence="6 7">
    <name type="scientific">Mariprofundus micogutta</name>
    <dbReference type="NCBI Taxonomy" id="1921010"/>
    <lineage>
        <taxon>Bacteria</taxon>
        <taxon>Pseudomonadati</taxon>
        <taxon>Pseudomonadota</taxon>
        <taxon>Candidatius Mariprofundia</taxon>
        <taxon>Mariprofundales</taxon>
        <taxon>Mariprofundaceae</taxon>
        <taxon>Mariprofundus</taxon>
    </lineage>
</organism>
<dbReference type="PROSITE" id="PS51206">
    <property type="entry name" value="SF3_HELICASE_1"/>
    <property type="match status" value="1"/>
</dbReference>
<dbReference type="SUPFAM" id="SSF52540">
    <property type="entry name" value="P-loop containing nucleoside triphosphate hydrolases"/>
    <property type="match status" value="1"/>
</dbReference>
<dbReference type="GO" id="GO:0004386">
    <property type="term" value="F:helicase activity"/>
    <property type="evidence" value="ECO:0007669"/>
    <property type="project" value="UniProtKB-KW"/>
</dbReference>
<dbReference type="GO" id="GO:0005524">
    <property type="term" value="F:ATP binding"/>
    <property type="evidence" value="ECO:0007669"/>
    <property type="project" value="UniProtKB-KW"/>
</dbReference>
<dbReference type="GO" id="GO:0016787">
    <property type="term" value="F:hydrolase activity"/>
    <property type="evidence" value="ECO:0007669"/>
    <property type="project" value="UniProtKB-KW"/>
</dbReference>
<keyword evidence="1" id="KW-0547">Nucleotide-binding</keyword>
<gene>
    <name evidence="6" type="ORF">MMIC_P0240</name>
</gene>
<evidence type="ECO:0000313" key="7">
    <source>
        <dbReference type="Proteomes" id="UP000231632"/>
    </source>
</evidence>
<dbReference type="Pfam" id="PF03288">
    <property type="entry name" value="Pox_D5"/>
    <property type="match status" value="1"/>
</dbReference>